<gene>
    <name evidence="2" type="ordered locus">Bfae_05960</name>
</gene>
<organism evidence="2 3">
    <name type="scientific">Brachybacterium faecium (strain ATCC 43885 / DSM 4810 / JCM 11609 / LMG 19847 / NBRC 14762 / NCIMB 9860 / 6-10)</name>
    <dbReference type="NCBI Taxonomy" id="446465"/>
    <lineage>
        <taxon>Bacteria</taxon>
        <taxon>Bacillati</taxon>
        <taxon>Actinomycetota</taxon>
        <taxon>Actinomycetes</taxon>
        <taxon>Micrococcales</taxon>
        <taxon>Dermabacteraceae</taxon>
        <taxon>Brachybacterium</taxon>
    </lineage>
</organism>
<sequence>MRPLTENLIRTSFVNASKGEAKRAMLPDLSTVPWDEIDYLGWQDARRPAQHYVVLEIDDEPVGLLLRGTGRPPGRKMLCAWCQDVVDGVGAASFVAPLAGPSGRRGNTIGTSVCADFRCSRNVRRPPAPFEVRTEDPALLAYHREQRIAGLQERCTGFARAVRAG</sequence>
<reference evidence="2 3" key="1">
    <citation type="journal article" date="2009" name="Stand. Genomic Sci.">
        <title>Complete genome sequence of Brachybacterium faecium type strain (Schefferle 6-10).</title>
        <authorList>
            <person name="Lapidus A."/>
            <person name="Pukall R."/>
            <person name="Labuttii K."/>
            <person name="Copeland A."/>
            <person name="Del Rio T.G."/>
            <person name="Nolan M."/>
            <person name="Chen F."/>
            <person name="Lucas S."/>
            <person name="Tice H."/>
            <person name="Cheng J.F."/>
            <person name="Bruce D."/>
            <person name="Goodwin L."/>
            <person name="Pitluck S."/>
            <person name="Rohde M."/>
            <person name="Goker M."/>
            <person name="Pati A."/>
            <person name="Ivanova N."/>
            <person name="Mavrommatis K."/>
            <person name="Chen A."/>
            <person name="Palaniappan K."/>
            <person name="D'haeseleer P."/>
            <person name="Chain P."/>
            <person name="Bristow J."/>
            <person name="Eisen J.A."/>
            <person name="Markowitz V."/>
            <person name="Hugenholtz P."/>
            <person name="Kyrpides N.C."/>
            <person name="Klenk H.P."/>
        </authorList>
    </citation>
    <scope>NUCLEOTIDE SEQUENCE [LARGE SCALE GENOMIC DNA]</scope>
    <source>
        <strain evidence="3">ATCC 43885 / DSM 4810 / JCM 11609 / LMG 19847 / NBRC 14762 / NCIMB 9860 / 6-10</strain>
    </source>
</reference>
<dbReference type="eggNOG" id="ENOG5031HHY">
    <property type="taxonomic scope" value="Bacteria"/>
</dbReference>
<dbReference type="KEGG" id="bfa:Bfae_05960"/>
<protein>
    <recommendedName>
        <fullName evidence="1">Elongation factor G-binding protein C-terminal treble-clef zinc-finger domain-containing protein</fullName>
    </recommendedName>
</protein>
<proteinExistence type="predicted"/>
<keyword evidence="3" id="KW-1185">Reference proteome</keyword>
<dbReference type="HOGENOM" id="CLU_116295_0_0_11"/>
<dbReference type="PATRIC" id="fig|446465.5.peg.584"/>
<dbReference type="OrthoDB" id="4171838at2"/>
<evidence type="ECO:0000313" key="2">
    <source>
        <dbReference type="EMBL" id="ACU84462.1"/>
    </source>
</evidence>
<dbReference type="Proteomes" id="UP000001919">
    <property type="component" value="Chromosome"/>
</dbReference>
<evidence type="ECO:0000259" key="1">
    <source>
        <dbReference type="Pfam" id="PF16571"/>
    </source>
</evidence>
<evidence type="ECO:0000313" key="3">
    <source>
        <dbReference type="Proteomes" id="UP000001919"/>
    </source>
</evidence>
<feature type="domain" description="Elongation factor G-binding protein C-terminal treble-clef zinc-finger" evidence="1">
    <location>
        <begin position="9"/>
        <end position="162"/>
    </location>
</feature>
<accession>C7MI36</accession>
<dbReference type="Pfam" id="PF16571">
    <property type="entry name" value="FBP_C"/>
    <property type="match status" value="1"/>
</dbReference>
<dbReference type="STRING" id="446465.Bfae_05960"/>
<dbReference type="InterPro" id="IPR032330">
    <property type="entry name" value="EF-G-binding_C"/>
</dbReference>
<name>C7MI36_BRAFD</name>
<dbReference type="AlphaFoldDB" id="C7MI36"/>
<dbReference type="EMBL" id="CP001643">
    <property type="protein sequence ID" value="ACU84462.1"/>
    <property type="molecule type" value="Genomic_DNA"/>
</dbReference>